<dbReference type="PANTHER" id="PTHR38478">
    <property type="entry name" value="PEPTIDASE M1A AND M12B"/>
    <property type="match status" value="1"/>
</dbReference>
<dbReference type="PANTHER" id="PTHR38478:SF1">
    <property type="entry name" value="ZINC DEPENDENT METALLOPROTEASE DOMAIN LIPOPROTEIN"/>
    <property type="match status" value="1"/>
</dbReference>
<dbReference type="InterPro" id="IPR033413">
    <property type="entry name" value="DUF5117"/>
</dbReference>
<sequence length="888" mass="101052">MRRLSRYLIIVVISFVIVTMGLTQAIAQIPNRGAIAPFQISQQQTQPPDFDSIIQGTEQFIGLFTLYHKPETRQVYLEIQPQQLGQNFLCFISLESGLENSNFWSGQDLGNFLFKLRSVPNRIELLIPNINFRINPQEPQAAAIERAFRDSVLYSLPVMATHPERQSILIDFSPVLVGNNEFSGVVSRLVLSLQNNYNFDADKSSISSLKAFPNNIEVASVLGFTAVGRNLVPDSPAISDRRAFNLQIRYSFLALPDDHSYRTRLADERIGYFTTIYRDVSNPSRPGAMVRYINRWNLQKQIPSAPLSAPVEPIVFWLENTIPLAYREAIAEGALMWNKAFEKVGFMNAIKVRQMPDNATWDPADVRYNTIRWSTSFNSPFSGYGPSHVNPLTGQILDADMVIESQAIDSLRQRQEILVEGSYAQCHDGLLGRNWQQPTPNNQEYLIALEHFCFEVESTRQLAIGAIAMSVNPRFHQDSIDEYINQYLRYLTAHEIGHTLGLRHNFRGSTMLTPEELNDRHITRTRGMTASVMDYLPVNLAPPGQPQGDYFPVVLGAYDDWAIQYGYQPILEHTPYLESRQLQEIVAQATAQDLAFATDEDVWGIFLDPEALPWDLSSEMLRYSQWQLDNARSIWDRLETRSFPSSQESDQLLTAFNIILSYYANNAANAIPYIGGQSFHRYRIGNSGGSLPLEPISVTQQREALKLLAKYVFAEDAFNFSPNLLNRLVPSRWSDWGNPNRFASLDYPISDRILWVQSRILSELLSPARLTRLRDLEFKTSPGNALTIPELLEMLTNSIWSELWTSEKQISIGPVRRSLQQVYLDLMTNIVLGNTPAPQDAQTLAWFQFKQLEESLDYLVKRRGDRLDAYSIAHLAKSRDRIAKTLGI</sequence>
<organism evidence="3 4">
    <name type="scientific">Limnospira platensis NIES-46</name>
    <dbReference type="NCBI Taxonomy" id="1236695"/>
    <lineage>
        <taxon>Bacteria</taxon>
        <taxon>Bacillati</taxon>
        <taxon>Cyanobacteriota</taxon>
        <taxon>Cyanophyceae</taxon>
        <taxon>Oscillatoriophycideae</taxon>
        <taxon>Oscillatoriales</taxon>
        <taxon>Sirenicapillariaceae</taxon>
        <taxon>Limnospira</taxon>
    </lineage>
</organism>
<protein>
    <recommendedName>
        <fullName evidence="5">DUF5117 domain-containing protein</fullName>
    </recommendedName>
</protein>
<dbReference type="EMBL" id="BIMW01000129">
    <property type="protein sequence ID" value="GCE95412.1"/>
    <property type="molecule type" value="Genomic_DNA"/>
</dbReference>
<comment type="caution">
    <text evidence="3">The sequence shown here is derived from an EMBL/GenBank/DDBJ whole genome shotgun (WGS) entry which is preliminary data.</text>
</comment>
<dbReference type="Gene3D" id="3.40.390.10">
    <property type="entry name" value="Collagenase (Catalytic Domain)"/>
    <property type="match status" value="1"/>
</dbReference>
<dbReference type="Pfam" id="PF17148">
    <property type="entry name" value="DUF5117"/>
    <property type="match status" value="1"/>
</dbReference>
<dbReference type="InterPro" id="IPR032534">
    <property type="entry name" value="EcxA_zinc-bd"/>
</dbReference>
<keyword evidence="4" id="KW-1185">Reference proteome</keyword>
<gene>
    <name evidence="3" type="ORF">NIES46_34750</name>
</gene>
<dbReference type="InterPro" id="IPR024079">
    <property type="entry name" value="MetalloPept_cat_dom_sf"/>
</dbReference>
<accession>A0A5M3T9W0</accession>
<dbReference type="Pfam" id="PF16313">
    <property type="entry name" value="DUF4953"/>
    <property type="match status" value="1"/>
</dbReference>
<evidence type="ECO:0000259" key="1">
    <source>
        <dbReference type="Pfam" id="PF16313"/>
    </source>
</evidence>
<evidence type="ECO:0000313" key="3">
    <source>
        <dbReference type="EMBL" id="GCE95412.1"/>
    </source>
</evidence>
<name>A0A5M3T9W0_LIMPL</name>
<evidence type="ECO:0000313" key="4">
    <source>
        <dbReference type="Proteomes" id="UP000326169"/>
    </source>
</evidence>
<feature type="domain" description="EcxA zinc-binding" evidence="1">
    <location>
        <begin position="480"/>
        <end position="803"/>
    </location>
</feature>
<evidence type="ECO:0000259" key="2">
    <source>
        <dbReference type="Pfam" id="PF17148"/>
    </source>
</evidence>
<feature type="domain" description="DUF5117" evidence="2">
    <location>
        <begin position="106"/>
        <end position="300"/>
    </location>
</feature>
<evidence type="ECO:0008006" key="5">
    <source>
        <dbReference type="Google" id="ProtNLM"/>
    </source>
</evidence>
<proteinExistence type="predicted"/>
<dbReference type="CDD" id="cd04276">
    <property type="entry name" value="ZnMc_MMP_like_2"/>
    <property type="match status" value="1"/>
</dbReference>
<dbReference type="SUPFAM" id="SSF55486">
    <property type="entry name" value="Metalloproteases ('zincins'), catalytic domain"/>
    <property type="match status" value="1"/>
</dbReference>
<reference evidence="3 4" key="1">
    <citation type="journal article" date="2019" name="J Genomics">
        <title>The Draft Genome of a Hydrogen-producing Cyanobacterium, Arthrospira platensis NIES-46.</title>
        <authorList>
            <person name="Suzuki S."/>
            <person name="Yamaguchi H."/>
            <person name="Kawachi M."/>
        </authorList>
    </citation>
    <scope>NUCLEOTIDE SEQUENCE [LARGE SCALE GENOMIC DNA]</scope>
    <source>
        <strain evidence="3 4">NIES-46</strain>
    </source>
</reference>
<dbReference type="InterPro" id="IPR034032">
    <property type="entry name" value="Zn_MMP-like_bac"/>
</dbReference>
<dbReference type="Proteomes" id="UP000326169">
    <property type="component" value="Unassembled WGS sequence"/>
</dbReference>